<dbReference type="Proteomes" id="UP000029858">
    <property type="component" value="Unassembled WGS sequence"/>
</dbReference>
<evidence type="ECO:0000313" key="2">
    <source>
        <dbReference type="EMBL" id="KGJ20120.1"/>
    </source>
</evidence>
<feature type="non-terminal residue" evidence="2">
    <location>
        <position position="107"/>
    </location>
</feature>
<evidence type="ECO:0000313" key="3">
    <source>
        <dbReference type="Proteomes" id="UP000029858"/>
    </source>
</evidence>
<reference evidence="2 3" key="2">
    <citation type="submission" date="2014-10" db="EMBL/GenBank/DDBJ databases">
        <title>Paracoccus sanguinis sp. nov., isolated from clinical specimens of New York State patients.</title>
        <authorList>
            <person name="Mingle L.A."/>
            <person name="Cole J.A."/>
            <person name="Lapierre P."/>
            <person name="Musser K.A."/>
        </authorList>
    </citation>
    <scope>NUCLEOTIDE SEQUENCE [LARGE SCALE GENOMIC DNA]</scope>
    <source>
        <strain evidence="2 3">5503</strain>
    </source>
</reference>
<feature type="compositionally biased region" description="Basic and acidic residues" evidence="1">
    <location>
        <begin position="11"/>
        <end position="20"/>
    </location>
</feature>
<sequence length="107" mass="10239">MDQSFANAMRRALEQTRKGDPAGATRTIQGVLGLTPAPGGDAAPTPGGAVIEGTARGVSPGAAPKADRGARVAAPDASGGDISAPPEGGAGARGHRAFGVRGGRGAG</sequence>
<organism evidence="2 3">
    <name type="scientific">Paracoccus sanguinis</name>
    <dbReference type="NCBI Taxonomy" id="1545044"/>
    <lineage>
        <taxon>Bacteria</taxon>
        <taxon>Pseudomonadati</taxon>
        <taxon>Pseudomonadota</taxon>
        <taxon>Alphaproteobacteria</taxon>
        <taxon>Rhodobacterales</taxon>
        <taxon>Paracoccaceae</taxon>
        <taxon>Paracoccus</taxon>
    </lineage>
</organism>
<evidence type="ECO:0000256" key="1">
    <source>
        <dbReference type="SAM" id="MobiDB-lite"/>
    </source>
</evidence>
<reference evidence="2 3" key="1">
    <citation type="submission" date="2014-09" db="EMBL/GenBank/DDBJ databases">
        <authorList>
            <person name="McGinnis J.M."/>
            <person name="Wolfgang W.J."/>
        </authorList>
    </citation>
    <scope>NUCLEOTIDE SEQUENCE [LARGE SCALE GENOMIC DNA]</scope>
    <source>
        <strain evidence="2 3">5503</strain>
    </source>
</reference>
<gene>
    <name evidence="2" type="ORF">IX56_14740</name>
</gene>
<feature type="region of interest" description="Disordered" evidence="1">
    <location>
        <begin position="1"/>
        <end position="107"/>
    </location>
</feature>
<accession>A0A099GBA0</accession>
<dbReference type="AlphaFoldDB" id="A0A099GBA0"/>
<protein>
    <submittedName>
        <fullName evidence="2">Uncharacterized protein</fullName>
    </submittedName>
</protein>
<comment type="caution">
    <text evidence="2">The sequence shown here is derived from an EMBL/GenBank/DDBJ whole genome shotgun (WGS) entry which is preliminary data.</text>
</comment>
<dbReference type="EMBL" id="JRKQ01000104">
    <property type="protein sequence ID" value="KGJ20120.1"/>
    <property type="molecule type" value="Genomic_DNA"/>
</dbReference>
<feature type="compositionally biased region" description="Low complexity" evidence="1">
    <location>
        <begin position="35"/>
        <end position="49"/>
    </location>
</feature>
<name>A0A099GBA0_9RHOB</name>
<proteinExistence type="predicted"/>